<evidence type="ECO:0000313" key="1">
    <source>
        <dbReference type="EMBL" id="ANT44829.1"/>
    </source>
</evidence>
<organism evidence="1 2">
    <name type="scientific">Staphylococcus phage vB_SscM-1</name>
    <dbReference type="NCBI Taxonomy" id="1868844"/>
    <lineage>
        <taxon>Viruses</taxon>
        <taxon>Duplodnaviria</taxon>
        <taxon>Heunggongvirae</taxon>
        <taxon>Uroviricota</taxon>
        <taxon>Caudoviricetes</taxon>
        <taxon>Herelleviridae</taxon>
        <taxon>Twortvirinae</taxon>
        <taxon>Sciuriunavirus</taxon>
        <taxon>Sciuriunavirus SscM1</taxon>
    </lineage>
</organism>
<protein>
    <submittedName>
        <fullName evidence="1">Uncharacterized protein</fullName>
    </submittedName>
</protein>
<dbReference type="Proteomes" id="UP000224459">
    <property type="component" value="Segment"/>
</dbReference>
<reference evidence="2" key="1">
    <citation type="submission" date="2016-04" db="EMBL/GenBank/DDBJ databases">
        <authorList>
            <person name="Gasior T."/>
        </authorList>
    </citation>
    <scope>NUCLEOTIDE SEQUENCE [LARGE SCALE GENOMIC DNA]</scope>
</reference>
<evidence type="ECO:0000313" key="2">
    <source>
        <dbReference type="Proteomes" id="UP000224459"/>
    </source>
</evidence>
<dbReference type="EMBL" id="KX171212">
    <property type="protein sequence ID" value="ANT44829.1"/>
    <property type="molecule type" value="Genomic_DNA"/>
</dbReference>
<proteinExistence type="predicted"/>
<name>A0A1X9IA46_9CAUD</name>
<accession>A0A1X9IA46</accession>
<sequence length="157" mass="18418">MEDMKLLSLKPVEEATPIDDIQQIIKHLFEGKVLRVDQDDDGVVLVRIGVKHPLTEISREVDKETFYYKRYWLPYNVSINALVTYNVYLDEAYIEHNNKFKVGDIVEYDRGDKVPENNYRDVAKVQSVLQDENGKGYYYKLSGDMTVYREEELTKAK</sequence>
<gene>
    <name evidence="1" type="ORF">vB_SscM-1_165</name>
</gene>
<keyword evidence="2" id="KW-1185">Reference proteome</keyword>